<dbReference type="Gene3D" id="2.40.50.230">
    <property type="entry name" value="Gp5 N-terminal domain"/>
    <property type="match status" value="1"/>
</dbReference>
<dbReference type="NCBIfam" id="TIGR01644">
    <property type="entry name" value="phage_P2_V"/>
    <property type="match status" value="1"/>
</dbReference>
<protein>
    <submittedName>
        <fullName evidence="2">Phage baseplate assembly protein V</fullName>
    </submittedName>
</protein>
<evidence type="ECO:0000313" key="2">
    <source>
        <dbReference type="EMBL" id="QJQ00210.1"/>
    </source>
</evidence>
<evidence type="ECO:0000313" key="3">
    <source>
        <dbReference type="Proteomes" id="UP000501648"/>
    </source>
</evidence>
<dbReference type="Pfam" id="PF04717">
    <property type="entry name" value="Phage_base_V"/>
    <property type="match status" value="1"/>
</dbReference>
<dbReference type="Proteomes" id="UP000501648">
    <property type="component" value="Chromosome"/>
</dbReference>
<dbReference type="InterPro" id="IPR037026">
    <property type="entry name" value="Vgr_OB-fold_dom_sf"/>
</dbReference>
<dbReference type="EMBL" id="CP008956">
    <property type="protein sequence ID" value="QJQ00210.1"/>
    <property type="molecule type" value="Genomic_DNA"/>
</dbReference>
<organism evidence="2 3">
    <name type="scientific">Herbaspirillum rubrisubalbicans Os34</name>
    <dbReference type="NCBI Taxonomy" id="1235827"/>
    <lineage>
        <taxon>Bacteria</taxon>
        <taxon>Pseudomonadati</taxon>
        <taxon>Pseudomonadota</taxon>
        <taxon>Betaproteobacteria</taxon>
        <taxon>Burkholderiales</taxon>
        <taxon>Oxalobacteraceae</taxon>
        <taxon>Herbaspirillum</taxon>
    </lineage>
</organism>
<sequence length="214" mass="22452">MTPDLSELVRTIPNLIRTGKIAEINADKVRVRLSPSLLTTWLQWIALRAGDVIDWCPPSIGEQVIVFSPNGDLTQGKVLAGLFSADSPAPQSSLKIRSIHYPDGAVVLYDFARHTLSAILPAGSSALVKADAVTADAQQTTCTGNVTIKGNLLVEGFSALNNGARVQGGDGGTAMVIDGQVQATGDVMAGDISLRHHPHGQVKRGDEKSGAPLP</sequence>
<name>A0A6M3ZQC9_9BURK</name>
<feature type="domain" description="Gp5/Type VI secretion system Vgr protein OB-fold" evidence="1">
    <location>
        <begin position="19"/>
        <end position="83"/>
    </location>
</feature>
<dbReference type="InterPro" id="IPR013046">
    <property type="entry name" value="GpV/Gp45"/>
</dbReference>
<dbReference type="RefSeq" id="WP_017455177.1">
    <property type="nucleotide sequence ID" value="NZ_CP008956.1"/>
</dbReference>
<dbReference type="Pfam" id="PF18946">
    <property type="entry name" value="Apex"/>
    <property type="match status" value="1"/>
</dbReference>
<evidence type="ECO:0000259" key="1">
    <source>
        <dbReference type="Pfam" id="PF04717"/>
    </source>
</evidence>
<dbReference type="InterPro" id="IPR044033">
    <property type="entry name" value="GpV-like_apex"/>
</dbReference>
<proteinExistence type="predicted"/>
<reference evidence="2 3" key="1">
    <citation type="journal article" date="2012" name="J. Bacteriol.">
        <title>Genome sequence of the pathogenic Herbaspirillum seropedicae strain Os34, isolated from rice roots.</title>
        <authorList>
            <person name="Ye W."/>
            <person name="Ye S."/>
            <person name="Liu J."/>
            <person name="Chang S."/>
            <person name="Chen M."/>
            <person name="Zhu B."/>
            <person name="Guo L."/>
            <person name="An Q."/>
        </authorList>
    </citation>
    <scope>NUCLEOTIDE SEQUENCE [LARGE SCALE GENOMIC DNA]</scope>
    <source>
        <strain evidence="2 3">Os34</strain>
    </source>
</reference>
<dbReference type="Gene3D" id="6.20.150.10">
    <property type="match status" value="1"/>
</dbReference>
<accession>A0A6M3ZQC9</accession>
<gene>
    <name evidence="2" type="ORF">C798_08180</name>
</gene>
<dbReference type="AlphaFoldDB" id="A0A6M3ZQC9"/>
<dbReference type="InterPro" id="IPR006531">
    <property type="entry name" value="Gp5/Vgr_OB"/>
</dbReference>